<evidence type="ECO:0000313" key="1">
    <source>
        <dbReference type="EMBL" id="KAJ9124081.1"/>
    </source>
</evidence>
<reference evidence="1" key="1">
    <citation type="submission" date="2023-04" db="EMBL/GenBank/DDBJ databases">
        <title>Draft Genome sequencing of Naganishia species isolated from polar environments using Oxford Nanopore Technology.</title>
        <authorList>
            <person name="Leo P."/>
            <person name="Venkateswaran K."/>
        </authorList>
    </citation>
    <scope>NUCLEOTIDE SEQUENCE</scope>
    <source>
        <strain evidence="1">MNA-CCFEE 5425</strain>
    </source>
</reference>
<keyword evidence="2" id="KW-1185">Reference proteome</keyword>
<accession>A0ACC2XL26</accession>
<protein>
    <submittedName>
        <fullName evidence="1">Uncharacterized protein</fullName>
    </submittedName>
</protein>
<name>A0ACC2XL26_9TREE</name>
<sequence length="418" mass="44921">METSGPPFKPLSNAAEDELIDFRLSHPDTLAKQVNRHLYLLDTSYLSEDLQSAAAAETVKRSESLELDVTRYTLALKRARKATEAQKAQQEAYKAQTSALAQKCQERREEIQVERQKLDFAKKKKQMHEECEALAKQLKSRPKKKAELDNLIGELENQIKEQEELIAAYQTESAARLEEFGQVFTALEKVVQIEKVEPDRSTADLPALEEILATASATTQELSTGSDTGKRLDPKASVFTPISRPALPGSTASAPNVSKSSSGPSRSSVHSRGKDRHAASAANASTGSTNRVAAASMTRTKSSASVGGKKPTPASGARSRAPLVSGPKEPNAPRNGGRRQAINVPSQLKTSTINMEDGEISSNDGAAAAAAAPPLHSPEGGQVEHAGGNKRHRQDQDSGDAVKRRRVEGSKKDEAMGV</sequence>
<proteinExistence type="predicted"/>
<gene>
    <name evidence="1" type="ORF">QFC22_000876</name>
</gene>
<comment type="caution">
    <text evidence="1">The sequence shown here is derived from an EMBL/GenBank/DDBJ whole genome shotgun (WGS) entry which is preliminary data.</text>
</comment>
<evidence type="ECO:0000313" key="2">
    <source>
        <dbReference type="Proteomes" id="UP001243375"/>
    </source>
</evidence>
<organism evidence="1 2">
    <name type="scientific">Naganishia vaughanmartiniae</name>
    <dbReference type="NCBI Taxonomy" id="1424756"/>
    <lineage>
        <taxon>Eukaryota</taxon>
        <taxon>Fungi</taxon>
        <taxon>Dikarya</taxon>
        <taxon>Basidiomycota</taxon>
        <taxon>Agaricomycotina</taxon>
        <taxon>Tremellomycetes</taxon>
        <taxon>Filobasidiales</taxon>
        <taxon>Filobasidiaceae</taxon>
        <taxon>Naganishia</taxon>
    </lineage>
</organism>
<dbReference type="EMBL" id="JASBWU010000002">
    <property type="protein sequence ID" value="KAJ9124081.1"/>
    <property type="molecule type" value="Genomic_DNA"/>
</dbReference>
<dbReference type="Proteomes" id="UP001243375">
    <property type="component" value="Unassembled WGS sequence"/>
</dbReference>